<sequence>MRANLCCYVCQNMRNMTFCPATNEQHQPIHPLTHVETYAASRTHLNQLPEPTNQHRYECPDTRNATDTPQTTTPPVDLHHHACQDIHNTTDTPQSAAIARHHYNLRMLRHTQPPATTQKTAAPTPASTPAPAPPPHQTKRHAIDHFDRDIRRRITARVWRAAAPLRPRSSSTQAD</sequence>
<name>A0A086ZFH9_9BIFI</name>
<reference evidence="2 3" key="1">
    <citation type="submission" date="2014-03" db="EMBL/GenBank/DDBJ databases">
        <title>Genomics of Bifidobacteria.</title>
        <authorList>
            <person name="Ventura M."/>
            <person name="Milani C."/>
            <person name="Lugli G.A."/>
        </authorList>
    </citation>
    <scope>NUCLEOTIDE SEQUENCE [LARGE SCALE GENOMIC DNA]</scope>
    <source>
        <strain evidence="2 3">LMG 10736</strain>
    </source>
</reference>
<accession>A0A086ZFH9</accession>
<feature type="region of interest" description="Disordered" evidence="1">
    <location>
        <begin position="114"/>
        <end position="146"/>
    </location>
</feature>
<dbReference type="EMBL" id="JGYQ01000018">
    <property type="protein sequence ID" value="KFI45279.1"/>
    <property type="molecule type" value="Genomic_DNA"/>
</dbReference>
<feature type="compositionally biased region" description="Low complexity" evidence="1">
    <location>
        <begin position="114"/>
        <end position="125"/>
    </location>
</feature>
<evidence type="ECO:0000256" key="1">
    <source>
        <dbReference type="SAM" id="MobiDB-lite"/>
    </source>
</evidence>
<gene>
    <name evidence="2" type="ORF">BBOU_1747</name>
</gene>
<feature type="compositionally biased region" description="Pro residues" evidence="1">
    <location>
        <begin position="126"/>
        <end position="136"/>
    </location>
</feature>
<organism evidence="2 3">
    <name type="scientific">Bifidobacterium boum</name>
    <dbReference type="NCBI Taxonomy" id="78343"/>
    <lineage>
        <taxon>Bacteria</taxon>
        <taxon>Bacillati</taxon>
        <taxon>Actinomycetota</taxon>
        <taxon>Actinomycetes</taxon>
        <taxon>Bifidobacteriales</taxon>
        <taxon>Bifidobacteriaceae</taxon>
        <taxon>Bifidobacterium</taxon>
    </lineage>
</organism>
<evidence type="ECO:0000313" key="2">
    <source>
        <dbReference type="EMBL" id="KFI45279.1"/>
    </source>
</evidence>
<feature type="region of interest" description="Disordered" evidence="1">
    <location>
        <begin position="49"/>
        <end position="72"/>
    </location>
</feature>
<proteinExistence type="predicted"/>
<evidence type="ECO:0000313" key="3">
    <source>
        <dbReference type="Proteomes" id="UP000029093"/>
    </source>
</evidence>
<keyword evidence="3" id="KW-1185">Reference proteome</keyword>
<feature type="compositionally biased region" description="Low complexity" evidence="1">
    <location>
        <begin position="62"/>
        <end position="72"/>
    </location>
</feature>
<dbReference type="AlphaFoldDB" id="A0A086ZFH9"/>
<protein>
    <submittedName>
        <fullName evidence="2">Uncharacterized protein</fullName>
    </submittedName>
</protein>
<comment type="caution">
    <text evidence="2">The sequence shown here is derived from an EMBL/GenBank/DDBJ whole genome shotgun (WGS) entry which is preliminary data.</text>
</comment>
<dbReference type="Proteomes" id="UP000029093">
    <property type="component" value="Unassembled WGS sequence"/>
</dbReference>